<dbReference type="InterPro" id="IPR039588">
    <property type="entry name" value="FBXO4"/>
</dbReference>
<protein>
    <recommendedName>
        <fullName evidence="1">F-box domain-containing protein</fullName>
    </recommendedName>
</protein>
<dbReference type="GeneTree" id="ENSGT00390000014416"/>
<organism evidence="2 3">
    <name type="scientific">Denticeps clupeoides</name>
    <name type="common">denticle herring</name>
    <dbReference type="NCBI Taxonomy" id="299321"/>
    <lineage>
        <taxon>Eukaryota</taxon>
        <taxon>Metazoa</taxon>
        <taxon>Chordata</taxon>
        <taxon>Craniata</taxon>
        <taxon>Vertebrata</taxon>
        <taxon>Euteleostomi</taxon>
        <taxon>Actinopterygii</taxon>
        <taxon>Neopterygii</taxon>
        <taxon>Teleostei</taxon>
        <taxon>Clupei</taxon>
        <taxon>Clupeiformes</taxon>
        <taxon>Denticipitoidei</taxon>
        <taxon>Denticipitidae</taxon>
        <taxon>Denticeps</taxon>
    </lineage>
</organism>
<name>A0AAY4AUN4_9TELE</name>
<feature type="domain" description="F-box" evidence="1">
    <location>
        <begin position="38"/>
        <end position="84"/>
    </location>
</feature>
<dbReference type="AlphaFoldDB" id="A0AAY4AUN4"/>
<dbReference type="Gene3D" id="3.40.50.300">
    <property type="entry name" value="P-loop containing nucleotide triphosphate hydrolases"/>
    <property type="match status" value="1"/>
</dbReference>
<evidence type="ECO:0000259" key="1">
    <source>
        <dbReference type="PROSITE" id="PS50181"/>
    </source>
</evidence>
<evidence type="ECO:0000313" key="2">
    <source>
        <dbReference type="Ensembl" id="ENSDCDP00010011091.1"/>
    </source>
</evidence>
<dbReference type="PANTHER" id="PTHR16008">
    <property type="entry name" value="F-BOX ONLY PROTEIN 4"/>
    <property type="match status" value="1"/>
</dbReference>
<dbReference type="InterPro" id="IPR001810">
    <property type="entry name" value="F-box_dom"/>
</dbReference>
<dbReference type="GO" id="GO:0031146">
    <property type="term" value="P:SCF-dependent proteasomal ubiquitin-dependent protein catabolic process"/>
    <property type="evidence" value="ECO:0007669"/>
    <property type="project" value="InterPro"/>
</dbReference>
<proteinExistence type="predicted"/>
<dbReference type="PANTHER" id="PTHR16008:SF4">
    <property type="entry name" value="F-BOX ONLY PROTEIN 4"/>
    <property type="match status" value="1"/>
</dbReference>
<sequence length="369" mass="42296">MNNESIVIRSFRNIKEKLFGNGKRSDVQNGENAQLEQECFLDLLPVDKQFLIMTFLSPQDLCLLGGTSRYWRALVRDPLLWRYFLLRDMPLWQSIDHVSMPKQLEALENPLTEGSDLQKHDFMGEYLKACPDCRSQWQQSKPTYEAVASFLKSLVVPNEPRFAMFGPGLEQLEVSLITNMMCMPHILRVEGTHQRQISGIGSGITFMFNQSRFNILVLYSTNRTERERARVEHAHVNSKLFIREEDQQQGKVLFRLLPHVQEVCQLVDGFIYVTNAETDRGFDGAEEARAQIRAMLQPDWGPTSRPLLVLSCVSNVWLSSQHTPCTSTAHQLELSLLPNPWMVQNTAAQTLSGLMDGFTWILRHAGQRN</sequence>
<evidence type="ECO:0000313" key="3">
    <source>
        <dbReference type="Proteomes" id="UP000694580"/>
    </source>
</evidence>
<reference evidence="2" key="2">
    <citation type="submission" date="2025-08" db="UniProtKB">
        <authorList>
            <consortium name="Ensembl"/>
        </authorList>
    </citation>
    <scope>IDENTIFICATION</scope>
</reference>
<dbReference type="InterPro" id="IPR036047">
    <property type="entry name" value="F-box-like_dom_sf"/>
</dbReference>
<keyword evidence="3" id="KW-1185">Reference proteome</keyword>
<dbReference type="GeneID" id="114795142"/>
<dbReference type="SMART" id="SM00256">
    <property type="entry name" value="FBOX"/>
    <property type="match status" value="1"/>
</dbReference>
<dbReference type="PROSITE" id="PS50181">
    <property type="entry name" value="FBOX"/>
    <property type="match status" value="1"/>
</dbReference>
<dbReference type="GO" id="GO:0000209">
    <property type="term" value="P:protein polyubiquitination"/>
    <property type="evidence" value="ECO:0007669"/>
    <property type="project" value="TreeGrafter"/>
</dbReference>
<dbReference type="Pfam" id="PF12937">
    <property type="entry name" value="F-box-like"/>
    <property type="match status" value="1"/>
</dbReference>
<dbReference type="Gene3D" id="1.20.1280.50">
    <property type="match status" value="1"/>
</dbReference>
<dbReference type="Ensembl" id="ENSDCDT00010011609.1">
    <property type="protein sequence ID" value="ENSDCDP00010011091.1"/>
    <property type="gene ID" value="ENSDCDG00010004904.1"/>
</dbReference>
<reference evidence="2 3" key="1">
    <citation type="submission" date="2020-06" db="EMBL/GenBank/DDBJ databases">
        <authorList>
            <consortium name="Wellcome Sanger Institute Data Sharing"/>
        </authorList>
    </citation>
    <scope>NUCLEOTIDE SEQUENCE [LARGE SCALE GENOMIC DNA]</scope>
</reference>
<dbReference type="GO" id="GO:0019005">
    <property type="term" value="C:SCF ubiquitin ligase complex"/>
    <property type="evidence" value="ECO:0007669"/>
    <property type="project" value="TreeGrafter"/>
</dbReference>
<reference evidence="2" key="3">
    <citation type="submission" date="2025-09" db="UniProtKB">
        <authorList>
            <consortium name="Ensembl"/>
        </authorList>
    </citation>
    <scope>IDENTIFICATION</scope>
</reference>
<dbReference type="RefSeq" id="XP_028843850.1">
    <property type="nucleotide sequence ID" value="XM_028988017.1"/>
</dbReference>
<dbReference type="SUPFAM" id="SSF81383">
    <property type="entry name" value="F-box domain"/>
    <property type="match status" value="1"/>
</dbReference>
<gene>
    <name evidence="2" type="primary">FBXO4</name>
</gene>
<dbReference type="InterPro" id="IPR027417">
    <property type="entry name" value="P-loop_NTPase"/>
</dbReference>
<accession>A0AAY4AUN4</accession>
<dbReference type="CDD" id="cd22085">
    <property type="entry name" value="F-box_FBXO4"/>
    <property type="match status" value="1"/>
</dbReference>
<dbReference type="Proteomes" id="UP000694580">
    <property type="component" value="Chromosome 1"/>
</dbReference>